<gene>
    <name evidence="6" type="ORF">GRX03_07470</name>
</gene>
<dbReference type="Pfam" id="PF04967">
    <property type="entry name" value="HTH_10"/>
    <property type="match status" value="1"/>
</dbReference>
<protein>
    <submittedName>
        <fullName evidence="6">Uncharacterized protein</fullName>
    </submittedName>
</protein>
<keyword evidence="2" id="KW-0804">Transcription</keyword>
<evidence type="ECO:0000313" key="6">
    <source>
        <dbReference type="EMBL" id="MXR51441.1"/>
    </source>
</evidence>
<evidence type="ECO:0000256" key="3">
    <source>
        <dbReference type="SAM" id="MobiDB-lite"/>
    </source>
</evidence>
<proteinExistence type="predicted"/>
<dbReference type="Pfam" id="PF24277">
    <property type="entry name" value="DmsR_N"/>
    <property type="match status" value="1"/>
</dbReference>
<name>A0A6B0T8A5_9EURY</name>
<feature type="domain" description="HTH bat-type" evidence="4">
    <location>
        <begin position="162"/>
        <end position="213"/>
    </location>
</feature>
<feature type="region of interest" description="Disordered" evidence="3">
    <location>
        <begin position="35"/>
        <end position="67"/>
    </location>
</feature>
<keyword evidence="7" id="KW-1185">Reference proteome</keyword>
<dbReference type="PANTHER" id="PTHR34236">
    <property type="entry name" value="DIMETHYL SULFOXIDE REDUCTASE TRANSCRIPTIONAL ACTIVATOR"/>
    <property type="match status" value="1"/>
</dbReference>
<evidence type="ECO:0000256" key="1">
    <source>
        <dbReference type="ARBA" id="ARBA00023015"/>
    </source>
</evidence>
<dbReference type="AlphaFoldDB" id="A0A6B0T8A5"/>
<comment type="caution">
    <text evidence="6">The sequence shown here is derived from an EMBL/GenBank/DDBJ whole genome shotgun (WGS) entry which is preliminary data.</text>
</comment>
<evidence type="ECO:0000256" key="2">
    <source>
        <dbReference type="ARBA" id="ARBA00023163"/>
    </source>
</evidence>
<accession>A0A6B0T8A5</accession>
<dbReference type="Proteomes" id="UP000466535">
    <property type="component" value="Unassembled WGS sequence"/>
</dbReference>
<evidence type="ECO:0000259" key="5">
    <source>
        <dbReference type="Pfam" id="PF24277"/>
    </source>
</evidence>
<evidence type="ECO:0000259" key="4">
    <source>
        <dbReference type="Pfam" id="PF04967"/>
    </source>
</evidence>
<dbReference type="EMBL" id="WUUT01000002">
    <property type="protein sequence ID" value="MXR51441.1"/>
    <property type="molecule type" value="Genomic_DNA"/>
</dbReference>
<dbReference type="InterPro" id="IPR007050">
    <property type="entry name" value="HTH_bacterioopsin"/>
</dbReference>
<keyword evidence="1" id="KW-0805">Transcription regulation</keyword>
<dbReference type="OrthoDB" id="51502at2157"/>
<feature type="domain" description="DmsR-like N-terminal" evidence="5">
    <location>
        <begin position="42"/>
        <end position="147"/>
    </location>
</feature>
<sequence>MAHSERSSGSEQRVDCQQSLVRAQLAVRPDPAAACAALDGGDEPDRITQSLTYDPDEQGGTGSANSERECHTLLEYEDRPQAYRTARVDGHCICPVFEEYDCLTEFTDVSDGAITVVVSVPSRETIRALVDALRDVGATVAVEWLVEDGHVGATTELDVSAITAKQQEALETALELGYYDSPRSADLSDCAEKLGISKSAVSQRLNAAETKLVRAFLGQSERT</sequence>
<dbReference type="PANTHER" id="PTHR34236:SF1">
    <property type="entry name" value="DIMETHYL SULFOXIDE REDUCTASE TRANSCRIPTIONAL ACTIVATOR"/>
    <property type="match status" value="1"/>
</dbReference>
<dbReference type="InterPro" id="IPR056433">
    <property type="entry name" value="DmsR-like_N"/>
</dbReference>
<reference evidence="6 7" key="1">
    <citation type="submission" date="2019-12" db="EMBL/GenBank/DDBJ databases">
        <title>Isolation and characterization of three novel carbon monoxide-oxidizing members of Halobacteria from salione crusts and soils.</title>
        <authorList>
            <person name="Myers M.R."/>
            <person name="King G.M."/>
        </authorList>
    </citation>
    <scope>NUCLEOTIDE SEQUENCE [LARGE SCALE GENOMIC DNA]</scope>
    <source>
        <strain evidence="6 7">WSH3</strain>
    </source>
</reference>
<evidence type="ECO:0000313" key="7">
    <source>
        <dbReference type="Proteomes" id="UP000466535"/>
    </source>
</evidence>
<dbReference type="RefSeq" id="WP_159763571.1">
    <property type="nucleotide sequence ID" value="NZ_WUUT01000002.1"/>
</dbReference>
<organism evidence="6 7">
    <name type="scientific">Halovenus carboxidivorans</name>
    <dbReference type="NCBI Taxonomy" id="2692199"/>
    <lineage>
        <taxon>Archaea</taxon>
        <taxon>Methanobacteriati</taxon>
        <taxon>Methanobacteriota</taxon>
        <taxon>Stenosarchaea group</taxon>
        <taxon>Halobacteria</taxon>
        <taxon>Halobacteriales</taxon>
        <taxon>Haloarculaceae</taxon>
        <taxon>Halovenus</taxon>
    </lineage>
</organism>